<dbReference type="EMBL" id="BLXT01003273">
    <property type="protein sequence ID" value="GFO01382.1"/>
    <property type="molecule type" value="Genomic_DNA"/>
</dbReference>
<comment type="caution">
    <text evidence="1">The sequence shown here is derived from an EMBL/GenBank/DDBJ whole genome shotgun (WGS) entry which is preliminary data.</text>
</comment>
<organism evidence="1 2">
    <name type="scientific">Plakobranchus ocellatus</name>
    <dbReference type="NCBI Taxonomy" id="259542"/>
    <lineage>
        <taxon>Eukaryota</taxon>
        <taxon>Metazoa</taxon>
        <taxon>Spiralia</taxon>
        <taxon>Lophotrochozoa</taxon>
        <taxon>Mollusca</taxon>
        <taxon>Gastropoda</taxon>
        <taxon>Heterobranchia</taxon>
        <taxon>Euthyneura</taxon>
        <taxon>Panpulmonata</taxon>
        <taxon>Sacoglossa</taxon>
        <taxon>Placobranchoidea</taxon>
        <taxon>Plakobranchidae</taxon>
        <taxon>Plakobranchus</taxon>
    </lineage>
</organism>
<name>A0AAV4A3C6_9GAST</name>
<evidence type="ECO:0000313" key="2">
    <source>
        <dbReference type="Proteomes" id="UP000735302"/>
    </source>
</evidence>
<reference evidence="1 2" key="1">
    <citation type="journal article" date="2021" name="Elife">
        <title>Chloroplast acquisition without the gene transfer in kleptoplastic sea slugs, Plakobranchus ocellatus.</title>
        <authorList>
            <person name="Maeda T."/>
            <person name="Takahashi S."/>
            <person name="Yoshida T."/>
            <person name="Shimamura S."/>
            <person name="Takaki Y."/>
            <person name="Nagai Y."/>
            <person name="Toyoda A."/>
            <person name="Suzuki Y."/>
            <person name="Arimoto A."/>
            <person name="Ishii H."/>
            <person name="Satoh N."/>
            <person name="Nishiyama T."/>
            <person name="Hasebe M."/>
            <person name="Maruyama T."/>
            <person name="Minagawa J."/>
            <person name="Obokata J."/>
            <person name="Shigenobu S."/>
        </authorList>
    </citation>
    <scope>NUCLEOTIDE SEQUENCE [LARGE SCALE GENOMIC DNA]</scope>
</reference>
<dbReference type="Proteomes" id="UP000735302">
    <property type="component" value="Unassembled WGS sequence"/>
</dbReference>
<gene>
    <name evidence="1" type="ORF">PoB_002788700</name>
</gene>
<sequence length="163" mass="17902">MLGIVLCPFPPVPLSLHHAKHNQFTYACPDQQDPSNLAYDHLACGPESHLWHTFWVTVSVGPHWKQQFTCPIVHVLKYSLSLVRGHIMSAACRSVGAILCVLQPCLTSVALLDKGRGGGGHYVTTHNPTDRCCANHEASLVTQIIRLTCRWAVHSNCDISPSS</sequence>
<dbReference type="AlphaFoldDB" id="A0AAV4A3C6"/>
<protein>
    <submittedName>
        <fullName evidence="1">Uncharacterized protein</fullName>
    </submittedName>
</protein>
<accession>A0AAV4A3C6</accession>
<proteinExistence type="predicted"/>
<keyword evidence="2" id="KW-1185">Reference proteome</keyword>
<evidence type="ECO:0000313" key="1">
    <source>
        <dbReference type="EMBL" id="GFO01382.1"/>
    </source>
</evidence>